<dbReference type="PANTHER" id="PTHR21601:SF0">
    <property type="entry name" value="PROTEIN SPA2-RELATED"/>
    <property type="match status" value="1"/>
</dbReference>
<dbReference type="InterPro" id="IPR013724">
    <property type="entry name" value="GIT_SHD"/>
</dbReference>
<feature type="region of interest" description="Disordered" evidence="3">
    <location>
        <begin position="1013"/>
        <end position="1032"/>
    </location>
</feature>
<gene>
    <name evidence="5" type="ORF">PMKS-001573</name>
</gene>
<feature type="compositionally biased region" description="Polar residues" evidence="3">
    <location>
        <begin position="204"/>
        <end position="223"/>
    </location>
</feature>
<dbReference type="GO" id="GO:0007124">
    <property type="term" value="P:pseudohyphal growth"/>
    <property type="evidence" value="ECO:0007669"/>
    <property type="project" value="TreeGrafter"/>
</dbReference>
<comment type="caution">
    <text evidence="5">The sequence shown here is derived from an EMBL/GenBank/DDBJ whole genome shotgun (WGS) entry which is preliminary data.</text>
</comment>
<feature type="domain" description="GIT Spa2 homology (SHD)" evidence="4">
    <location>
        <begin position="35"/>
        <end position="65"/>
    </location>
</feature>
<organism evidence="5 6">
    <name type="scientific">Pichia membranifaciens</name>
    <dbReference type="NCBI Taxonomy" id="4926"/>
    <lineage>
        <taxon>Eukaryota</taxon>
        <taxon>Fungi</taxon>
        <taxon>Dikarya</taxon>
        <taxon>Ascomycota</taxon>
        <taxon>Saccharomycotina</taxon>
        <taxon>Pichiomycetes</taxon>
        <taxon>Pichiales</taxon>
        <taxon>Pichiaceae</taxon>
        <taxon>Pichia</taxon>
    </lineage>
</organism>
<accession>A0A1Q2YF34</accession>
<evidence type="ECO:0000259" key="4">
    <source>
        <dbReference type="SMART" id="SM00555"/>
    </source>
</evidence>
<feature type="compositionally biased region" description="Basic and acidic residues" evidence="3">
    <location>
        <begin position="1080"/>
        <end position="1091"/>
    </location>
</feature>
<dbReference type="GO" id="GO:0007121">
    <property type="term" value="P:bipolar cellular bud site selection"/>
    <property type="evidence" value="ECO:0007669"/>
    <property type="project" value="TreeGrafter"/>
</dbReference>
<feature type="region of interest" description="Disordered" evidence="3">
    <location>
        <begin position="1153"/>
        <end position="1185"/>
    </location>
</feature>
<feature type="region of interest" description="Disordered" evidence="3">
    <location>
        <begin position="1049"/>
        <end position="1098"/>
    </location>
</feature>
<feature type="region of interest" description="Disordered" evidence="3">
    <location>
        <begin position="1264"/>
        <end position="1286"/>
    </location>
</feature>
<feature type="region of interest" description="Disordered" evidence="3">
    <location>
        <begin position="198"/>
        <end position="251"/>
    </location>
</feature>
<evidence type="ECO:0000256" key="3">
    <source>
        <dbReference type="SAM" id="MobiDB-lite"/>
    </source>
</evidence>
<proteinExistence type="predicted"/>
<dbReference type="GO" id="GO:0005078">
    <property type="term" value="F:MAP-kinase scaffold activity"/>
    <property type="evidence" value="ECO:0007669"/>
    <property type="project" value="TreeGrafter"/>
</dbReference>
<dbReference type="PANTHER" id="PTHR21601">
    <property type="entry name" value="SPA2 PROTEIN"/>
    <property type="match status" value="1"/>
</dbReference>
<dbReference type="InterPro" id="IPR022018">
    <property type="entry name" value="GIT1_C"/>
</dbReference>
<dbReference type="EMBL" id="BDGI01000056">
    <property type="protein sequence ID" value="GAV28105.1"/>
    <property type="molecule type" value="Genomic_DNA"/>
</dbReference>
<feature type="region of interest" description="Disordered" evidence="3">
    <location>
        <begin position="830"/>
        <end position="853"/>
    </location>
</feature>
<feature type="compositionally biased region" description="Basic and acidic residues" evidence="3">
    <location>
        <begin position="961"/>
        <end position="994"/>
    </location>
</feature>
<keyword evidence="6" id="KW-1185">Reference proteome</keyword>
<dbReference type="Pfam" id="PF08518">
    <property type="entry name" value="GIT_SHD"/>
    <property type="match status" value="2"/>
</dbReference>
<dbReference type="GO" id="GO:0000131">
    <property type="term" value="C:incipient cellular bud site"/>
    <property type="evidence" value="ECO:0007669"/>
    <property type="project" value="TreeGrafter"/>
</dbReference>
<feature type="region of interest" description="Disordered" evidence="3">
    <location>
        <begin position="875"/>
        <end position="906"/>
    </location>
</feature>
<evidence type="ECO:0000256" key="2">
    <source>
        <dbReference type="SAM" id="Coils"/>
    </source>
</evidence>
<evidence type="ECO:0000313" key="5">
    <source>
        <dbReference type="EMBL" id="GAV28105.1"/>
    </source>
</evidence>
<feature type="region of interest" description="Disordered" evidence="3">
    <location>
        <begin position="958"/>
        <end position="994"/>
    </location>
</feature>
<dbReference type="Pfam" id="PF12205">
    <property type="entry name" value="GIT1_C"/>
    <property type="match status" value="1"/>
</dbReference>
<sequence length="1444" mass="159764">MSSQEWPRYQEALEGFLQSSQGSLTPASSSRVAKAREKLKKLTKIQFSDLSTDVYDEMQRREATRLDPENTTLPKYLASQPNYHPKRNQARQKLAALPPSRFKDLVNDVLFEIGNRMYKEQKVVPNNESHKTGDNIEQEKDNNAIHDSDVPAIHNNNNDNPFDTHVDSHGVSRANGTGSDPNGGLQIDVGKTKQFNDDFFSDLKTPQTSDFLSTNKSPVTPSQREIKPTTLVPKKSELTWSSDEDDDPQDLKDINHDANISQGDVFGATHNLFDKNIEDSRKPEAINNGSKVINLDANDRSPKKPNYLDSNEILDTHTLRHDEPNTGIDSTSMKNELQELKLRINELELENSHLKSITTEQRELQSENSDLKTQLETLSRNHQDANNKVASLTNQYADYDEMRQELYDVKGKLGAQSEELETLRQMTDIGQEKQLSVEDSREFDTLKTYLDKVLEENEELKSRLATIPSTKSDTGAEHLEELQNLKEQHEDLAQSHKILNENYKILKTHSEDLSNKLEKHQSASTSATAKNVTNTTIKANTSAVLDWQNKFESLRSNQIQLKLSSLSKLPKFTDKKAFSPNGLISIQSISNVNASLETILIYMDSRDGSDESLIDPSVLFERVANFVSNANLLSKEVVVSSNDRIYVRIEEKKRILKNAISNALSTTKHFALYRHILPHLVLNAALNDVYFSICSLISLAKIRGDGTKGIPQVGTEYLEDNATVTATPIALKKINEIEERSPSYGLNRAVNSTETSVRPLRITQRLASGSALDLNEFSKPGQPNGSRSGSPMGRKILGSPILPVIAAGKKNNDVDNVKLAPNVKRGVTRNGSVENIKDSVMNPDLNSPVDDESLLGNTKQFSNSNGSKISVSNLASKFSSPEHESNSTTSVSKSNAPSPSRGKNIVDKLKKFDASTDDLRIASNGKGSPSSSKVKVGNDVAKAFDKFGAKRRSVDLNLDTISKDEPGEHSKENNVDNSEKSHGRDTLKDSSKVLHNKDLNTVNDVVNRNPFIDGSANAKKGGLFGTDEPDLSLKPKMEETAYDGVEIEAADGNSKNSDVLSGDGDQQAKNYADESASDLNGERLSSKEALPERTNSVKINKECAADIKPENTERDYTEAINADKLKSVDNESNAAGEDVETFDGDKYFNAQDQEKEVGSKYSAAKSEESLPELKTPYSPKSKASVEPLNLNLGTSAEHKNLDVKTGELEEDEDFNNYGTTNDVLAVNDPLPSAGSALDIDENLVSRVSKRQSFRKSVLANNVGAQSGTDKEGWNYKGESEEEEEEEFDVDKFNTLNPDNTLRELLLYLEHQTVEVIGAIQKTLQSIRDPKATKGLLRGGTAEINSVVKQMAEGTSTLMNQSRYSESMGHAKYVVGVLEDCVQRMETLYGKDTSNDGEYAGKNFKQRSAGIAFDVARSTKELVKTVEEASLRDEIAVLDSRLRRD</sequence>
<reference evidence="5 6" key="1">
    <citation type="submission" date="2016-08" db="EMBL/GenBank/DDBJ databases">
        <title>Whole genome shotgun sequence of Pichia membranifaciens KS47-1.</title>
        <authorList>
            <person name="Konishi M."/>
            <person name="Ishida M."/>
            <person name="Arakawa T."/>
            <person name="Kato Y."/>
            <person name="Horiuchi J."/>
        </authorList>
    </citation>
    <scope>NUCLEOTIDE SEQUENCE [LARGE SCALE GENOMIC DNA]</scope>
    <source>
        <strain evidence="5 6">KS47-1</strain>
    </source>
</reference>
<dbReference type="OrthoDB" id="5588096at2759"/>
<dbReference type="SMART" id="SM00555">
    <property type="entry name" value="GIT"/>
    <property type="match status" value="2"/>
</dbReference>
<feature type="compositionally biased region" description="Polar residues" evidence="3">
    <location>
        <begin position="886"/>
        <end position="898"/>
    </location>
</feature>
<dbReference type="GO" id="GO:0005935">
    <property type="term" value="C:cellular bud neck"/>
    <property type="evidence" value="ECO:0007669"/>
    <property type="project" value="TreeGrafter"/>
</dbReference>
<dbReference type="GO" id="GO:1902716">
    <property type="term" value="C:cell cortex of growing cell tip"/>
    <property type="evidence" value="ECO:0007669"/>
    <property type="project" value="TreeGrafter"/>
</dbReference>
<protein>
    <recommendedName>
        <fullName evidence="4">GIT Spa2 homology (SHD) domain-containing protein</fullName>
    </recommendedName>
</protein>
<feature type="domain" description="GIT Spa2 homology (SHD)" evidence="4">
    <location>
        <begin position="90"/>
        <end position="120"/>
    </location>
</feature>
<dbReference type="InterPro" id="IPR039892">
    <property type="entry name" value="Spa2/Sph1"/>
</dbReference>
<keyword evidence="2" id="KW-0175">Coiled coil</keyword>
<dbReference type="Proteomes" id="UP000186136">
    <property type="component" value="Unassembled WGS sequence"/>
</dbReference>
<dbReference type="GO" id="GO:0036267">
    <property type="term" value="P:invasive filamentous growth"/>
    <property type="evidence" value="ECO:0007669"/>
    <property type="project" value="TreeGrafter"/>
</dbReference>
<dbReference type="GO" id="GO:0005826">
    <property type="term" value="C:actomyosin contractile ring"/>
    <property type="evidence" value="ECO:0007669"/>
    <property type="project" value="TreeGrafter"/>
</dbReference>
<dbReference type="GO" id="GO:0005934">
    <property type="term" value="C:cellular bud tip"/>
    <property type="evidence" value="ECO:0007669"/>
    <property type="project" value="TreeGrafter"/>
</dbReference>
<evidence type="ECO:0000256" key="1">
    <source>
        <dbReference type="ARBA" id="ARBA00022737"/>
    </source>
</evidence>
<feature type="coiled-coil region" evidence="2">
    <location>
        <begin position="330"/>
        <end position="402"/>
    </location>
</feature>
<keyword evidence="1" id="KW-0677">Repeat</keyword>
<evidence type="ECO:0000313" key="6">
    <source>
        <dbReference type="Proteomes" id="UP000186136"/>
    </source>
</evidence>
<name>A0A1Q2YF34_9ASCO</name>
<feature type="region of interest" description="Disordered" evidence="3">
    <location>
        <begin position="773"/>
        <end position="795"/>
    </location>
</feature>
<dbReference type="GO" id="GO:0043332">
    <property type="term" value="C:mating projection tip"/>
    <property type="evidence" value="ECO:0007669"/>
    <property type="project" value="TreeGrafter"/>
</dbReference>
<feature type="coiled-coil region" evidence="2">
    <location>
        <begin position="475"/>
        <end position="502"/>
    </location>
</feature>